<keyword evidence="3 10" id="KW-0997">Cell inner membrane</keyword>
<evidence type="ECO:0000256" key="9">
    <source>
        <dbReference type="ARBA" id="ARBA00023211"/>
    </source>
</evidence>
<evidence type="ECO:0000256" key="5">
    <source>
        <dbReference type="ARBA" id="ARBA00022723"/>
    </source>
</evidence>
<feature type="binding site" evidence="10">
    <location>
        <position position="166"/>
    </location>
    <ligand>
        <name>substrate</name>
    </ligand>
</feature>
<dbReference type="InterPro" id="IPR029052">
    <property type="entry name" value="Metallo-depent_PP-like"/>
</dbReference>
<evidence type="ECO:0000256" key="2">
    <source>
        <dbReference type="ARBA" id="ARBA00022516"/>
    </source>
</evidence>
<comment type="caution">
    <text evidence="10">Lacks conserved residue(s) required for the propagation of feature annotation.</text>
</comment>
<dbReference type="GO" id="GO:0016787">
    <property type="term" value="F:hydrolase activity"/>
    <property type="evidence" value="ECO:0007669"/>
    <property type="project" value="UniProtKB-KW"/>
</dbReference>
<proteinExistence type="inferred from homology"/>
<accession>A0ABM5UTP2</accession>
<reference evidence="12 13" key="1">
    <citation type="journal article" date="2015" name="Genome Biol. Evol.">
        <title>Distinctive Genome Reduction Rates Revealed by Genomic Analyses of Two Coxiella-Like Endosymbionts in Ticks.</title>
        <authorList>
            <person name="Gottlieb Y."/>
            <person name="Lalzar I."/>
            <person name="Klasson L."/>
        </authorList>
    </citation>
    <scope>NUCLEOTIDE SEQUENCE [LARGE SCALE GENOMIC DNA]</scope>
    <source>
        <strain evidence="12 13">CRt</strain>
    </source>
</reference>
<keyword evidence="5 10" id="KW-0479">Metal-binding</keyword>
<dbReference type="Proteomes" id="UP000063965">
    <property type="component" value="Chromosome"/>
</dbReference>
<dbReference type="PANTHER" id="PTHR34990:SF1">
    <property type="entry name" value="UDP-2,3-DIACYLGLUCOSAMINE HYDROLASE"/>
    <property type="match status" value="1"/>
</dbReference>
<keyword evidence="8 10" id="KW-0472">Membrane</keyword>
<evidence type="ECO:0000256" key="7">
    <source>
        <dbReference type="ARBA" id="ARBA00023098"/>
    </source>
</evidence>
<comment type="pathway">
    <text evidence="10">Glycolipid biosynthesis; lipid IV(A) biosynthesis; lipid IV(A) from (3R)-3-hydroxytetradecanoyl-[acyl-carrier-protein] and UDP-N-acetyl-alpha-D-glucosamine: step 4/6.</text>
</comment>
<keyword evidence="7 10" id="KW-0443">Lipid metabolism</keyword>
<comment type="subcellular location">
    <subcellularLocation>
        <location evidence="10">Cell inner membrane</location>
        <topology evidence="10">Peripheral membrane protein</topology>
        <orientation evidence="10">Cytoplasmic side</orientation>
    </subcellularLocation>
</comment>
<feature type="binding site" evidence="10">
    <location>
        <position position="199"/>
    </location>
    <ligand>
        <name>Mn(2+)</name>
        <dbReference type="ChEBI" id="CHEBI:29035"/>
        <label>1</label>
    </ligand>
</feature>
<dbReference type="RefSeq" id="WP_048874959.1">
    <property type="nucleotide sequence ID" value="NZ_CP011126.1"/>
</dbReference>
<dbReference type="Gene3D" id="3.60.21.10">
    <property type="match status" value="1"/>
</dbReference>
<evidence type="ECO:0000259" key="11">
    <source>
        <dbReference type="Pfam" id="PF00149"/>
    </source>
</evidence>
<comment type="catalytic activity">
    <reaction evidence="10">
        <text>UDP-2-N,3-O-bis[(3R)-3-hydroxytetradecanoyl]-alpha-D-glucosamine + H2O = 2-N,3-O-bis[(3R)-3-hydroxytetradecanoyl]-alpha-D-glucosaminyl 1-phosphate + UMP + 2 H(+)</text>
        <dbReference type="Rhea" id="RHEA:25213"/>
        <dbReference type="ChEBI" id="CHEBI:15377"/>
        <dbReference type="ChEBI" id="CHEBI:15378"/>
        <dbReference type="ChEBI" id="CHEBI:57865"/>
        <dbReference type="ChEBI" id="CHEBI:57957"/>
        <dbReference type="ChEBI" id="CHEBI:78847"/>
        <dbReference type="EC" id="3.6.1.54"/>
    </reaction>
</comment>
<dbReference type="InterPro" id="IPR043461">
    <property type="entry name" value="LpxH-like"/>
</dbReference>
<dbReference type="NCBIfam" id="NF003743">
    <property type="entry name" value="PRK05340.1"/>
    <property type="match status" value="1"/>
</dbReference>
<feature type="domain" description="Calcineurin-like phosphoesterase" evidence="11">
    <location>
        <begin position="6"/>
        <end position="201"/>
    </location>
</feature>
<evidence type="ECO:0000256" key="6">
    <source>
        <dbReference type="ARBA" id="ARBA00022801"/>
    </source>
</evidence>
<feature type="binding site" evidence="10">
    <location>
        <position position="162"/>
    </location>
    <ligand>
        <name>substrate</name>
    </ligand>
</feature>
<evidence type="ECO:0000256" key="4">
    <source>
        <dbReference type="ARBA" id="ARBA00022556"/>
    </source>
</evidence>
<keyword evidence="1 10" id="KW-1003">Cell membrane</keyword>
<gene>
    <name evidence="10 12" type="primary">lpxH</name>
    <name evidence="12" type="ORF">CleRT_03300</name>
</gene>
<dbReference type="InterPro" id="IPR004843">
    <property type="entry name" value="Calcineurin-like_PHP"/>
</dbReference>
<evidence type="ECO:0000256" key="8">
    <source>
        <dbReference type="ARBA" id="ARBA00023136"/>
    </source>
</evidence>
<sequence>MKSYTLFISDLHLKESASDVVALFLQFMENQAPKADALYILGDFFEAWIGDDDKTDFNQKIILTLRSLVKNGTPIYFIRGNRDFLIGEKFTKNAGVIVLEDPAVIFLYGKPVLLMHGDSLCTLDHKHQAYRRKITNRWIQKLMLSLPLTLRRKLAEKLREKSRNRNRHLSNEITDVTLEEVLRVMHQKNVELLIHGHTHRPAIHDFLINKKPAKRVVLRAWHENGSALRYFSDGVLETIFF</sequence>
<dbReference type="Pfam" id="PF00149">
    <property type="entry name" value="Metallophos"/>
    <property type="match status" value="1"/>
</dbReference>
<protein>
    <recommendedName>
        <fullName evidence="10">UDP-2,3-diacylglucosamine hydrolase</fullName>
        <ecNumber evidence="10">3.6.1.54</ecNumber>
    </recommendedName>
    <alternativeName>
        <fullName evidence="10">UDP-2,3-diacylglucosamine diphosphatase</fullName>
    </alternativeName>
</protein>
<evidence type="ECO:0000256" key="3">
    <source>
        <dbReference type="ARBA" id="ARBA00022519"/>
    </source>
</evidence>
<dbReference type="EC" id="3.6.1.54" evidence="10"/>
<feature type="binding site" evidence="10">
    <location>
        <position position="116"/>
    </location>
    <ligand>
        <name>Mn(2+)</name>
        <dbReference type="ChEBI" id="CHEBI:29035"/>
        <label>2</label>
    </ligand>
</feature>
<evidence type="ECO:0000313" key="12">
    <source>
        <dbReference type="EMBL" id="AKQ33307.1"/>
    </source>
</evidence>
<feature type="binding site" evidence="10">
    <location>
        <position position="124"/>
    </location>
    <ligand>
        <name>substrate</name>
    </ligand>
</feature>
<feature type="binding site" evidence="10">
    <location>
        <position position="197"/>
    </location>
    <ligand>
        <name>Mn(2+)</name>
        <dbReference type="ChEBI" id="CHEBI:29035"/>
        <label>2</label>
    </ligand>
</feature>
<feature type="binding site" evidence="10">
    <location>
        <position position="81"/>
    </location>
    <ligand>
        <name>Mn(2+)</name>
        <dbReference type="ChEBI" id="CHEBI:29035"/>
        <label>2</label>
    </ligand>
</feature>
<feature type="binding site" evidence="10">
    <location>
        <position position="12"/>
    </location>
    <ligand>
        <name>Mn(2+)</name>
        <dbReference type="ChEBI" id="CHEBI:29035"/>
        <label>1</label>
    </ligand>
</feature>
<evidence type="ECO:0000256" key="10">
    <source>
        <dbReference type="HAMAP-Rule" id="MF_00575"/>
    </source>
</evidence>
<comment type="function">
    <text evidence="10">Hydrolyzes the pyrophosphate bond of UDP-2,3-diacylglucosamine to yield 2,3-diacylglucosamine 1-phosphate (lipid X) and UMP by catalyzing the attack of water at the alpha-P atom. Involved in the biosynthesis of lipid A, a phosphorylated glycolipid that anchors the lipopolysaccharide to the outer membrane of the cell.</text>
</comment>
<dbReference type="InterPro" id="IPR010138">
    <property type="entry name" value="UDP-diacylglucosamine_Hdrlase"/>
</dbReference>
<feature type="binding site" evidence="10">
    <location>
        <position position="43"/>
    </location>
    <ligand>
        <name>Mn(2+)</name>
        <dbReference type="ChEBI" id="CHEBI:29035"/>
        <label>1</label>
    </ligand>
</feature>
<keyword evidence="4 10" id="KW-0441">Lipid A biosynthesis</keyword>
<dbReference type="EMBL" id="CP011126">
    <property type="protein sequence ID" value="AKQ33307.1"/>
    <property type="molecule type" value="Genomic_DNA"/>
</dbReference>
<organism evidence="12 13">
    <name type="scientific">Candidatus Coxiella mudrowiae</name>
    <dbReference type="NCBI Taxonomy" id="2054173"/>
    <lineage>
        <taxon>Bacteria</taxon>
        <taxon>Pseudomonadati</taxon>
        <taxon>Pseudomonadota</taxon>
        <taxon>Gammaproteobacteria</taxon>
        <taxon>Legionellales</taxon>
        <taxon>Coxiellaceae</taxon>
        <taxon>Coxiella</taxon>
    </lineage>
</organism>
<dbReference type="CDD" id="cd07398">
    <property type="entry name" value="MPP_YbbF-LpxH"/>
    <property type="match status" value="1"/>
</dbReference>
<keyword evidence="13" id="KW-1185">Reference proteome</keyword>
<comment type="similarity">
    <text evidence="10">Belongs to the LpxH family.</text>
</comment>
<feature type="binding site" evidence="10">
    <location>
        <position position="10"/>
    </location>
    <ligand>
        <name>Mn(2+)</name>
        <dbReference type="ChEBI" id="CHEBI:29035"/>
        <label>1</label>
    </ligand>
</feature>
<dbReference type="PANTHER" id="PTHR34990">
    <property type="entry name" value="UDP-2,3-DIACYLGLUCOSAMINE HYDROLASE-RELATED"/>
    <property type="match status" value="1"/>
</dbReference>
<dbReference type="SUPFAM" id="SSF56300">
    <property type="entry name" value="Metallo-dependent phosphatases"/>
    <property type="match status" value="1"/>
</dbReference>
<keyword evidence="2 10" id="KW-0444">Lipid biosynthesis</keyword>
<feature type="binding site" evidence="10">
    <location>
        <begin position="81"/>
        <end position="82"/>
    </location>
    <ligand>
        <name>substrate</name>
    </ligand>
</feature>
<keyword evidence="9 10" id="KW-0464">Manganese</keyword>
<evidence type="ECO:0000313" key="13">
    <source>
        <dbReference type="Proteomes" id="UP000063965"/>
    </source>
</evidence>
<dbReference type="HAMAP" id="MF_00575">
    <property type="entry name" value="LpxH"/>
    <property type="match status" value="1"/>
</dbReference>
<evidence type="ECO:0000256" key="1">
    <source>
        <dbReference type="ARBA" id="ARBA00022475"/>
    </source>
</evidence>
<feature type="binding site" evidence="10">
    <location>
        <position position="197"/>
    </location>
    <ligand>
        <name>substrate</name>
    </ligand>
</feature>
<name>A0ABM5UTP2_9COXI</name>
<dbReference type="NCBIfam" id="TIGR01854">
    <property type="entry name" value="lipid_A_lpxH"/>
    <property type="match status" value="1"/>
</dbReference>
<comment type="cofactor">
    <cofactor evidence="10">
        <name>Mn(2+)</name>
        <dbReference type="ChEBI" id="CHEBI:29035"/>
    </cofactor>
    <text evidence="10">Binds 2 Mn(2+) ions per subunit in a binuclear metal center.</text>
</comment>
<keyword evidence="6 10" id="KW-0378">Hydrolase</keyword>
<feature type="binding site" evidence="10">
    <location>
        <position position="43"/>
    </location>
    <ligand>
        <name>Mn(2+)</name>
        <dbReference type="ChEBI" id="CHEBI:29035"/>
        <label>2</label>
    </ligand>
</feature>